<evidence type="ECO:0000313" key="3">
    <source>
        <dbReference type="Proteomes" id="UP000663843"/>
    </source>
</evidence>
<keyword evidence="1" id="KW-0175">Coiled coil</keyword>
<proteinExistence type="predicted"/>
<evidence type="ECO:0000256" key="1">
    <source>
        <dbReference type="SAM" id="Coils"/>
    </source>
</evidence>
<reference evidence="2" key="1">
    <citation type="submission" date="2021-01" db="EMBL/GenBank/DDBJ databases">
        <authorList>
            <person name="Kaushik A."/>
        </authorList>
    </citation>
    <scope>NUCLEOTIDE SEQUENCE</scope>
    <source>
        <strain evidence="2">AG2-2IIIB</strain>
    </source>
</reference>
<gene>
    <name evidence="2" type="ORF">RDB_LOCUS178704</name>
</gene>
<feature type="coiled-coil region" evidence="1">
    <location>
        <begin position="51"/>
        <end position="78"/>
    </location>
</feature>
<dbReference type="EMBL" id="CAJMWT010008143">
    <property type="protein sequence ID" value="CAE6531068.1"/>
    <property type="molecule type" value="Genomic_DNA"/>
</dbReference>
<protein>
    <submittedName>
        <fullName evidence="2">Uncharacterized protein</fullName>
    </submittedName>
</protein>
<name>A0A8H3DHF1_9AGAM</name>
<sequence>MSSDPKATPNAGSIPLSQEWDIDRLQAIGEGLSDINSMLARQGGELSEQDLAKVLEQLKAAEVVADDVEGKLDELLKNLGGMLEGLEADKGEGQGTDAEGKRP</sequence>
<comment type="caution">
    <text evidence="2">The sequence shown here is derived from an EMBL/GenBank/DDBJ whole genome shotgun (WGS) entry which is preliminary data.</text>
</comment>
<accession>A0A8H3DHF1</accession>
<organism evidence="2 3">
    <name type="scientific">Rhizoctonia solani</name>
    <dbReference type="NCBI Taxonomy" id="456999"/>
    <lineage>
        <taxon>Eukaryota</taxon>
        <taxon>Fungi</taxon>
        <taxon>Dikarya</taxon>
        <taxon>Basidiomycota</taxon>
        <taxon>Agaricomycotina</taxon>
        <taxon>Agaricomycetes</taxon>
        <taxon>Cantharellales</taxon>
        <taxon>Ceratobasidiaceae</taxon>
        <taxon>Rhizoctonia</taxon>
    </lineage>
</organism>
<dbReference type="AlphaFoldDB" id="A0A8H3DHF1"/>
<evidence type="ECO:0000313" key="2">
    <source>
        <dbReference type="EMBL" id="CAE6531068.1"/>
    </source>
</evidence>
<dbReference type="Proteomes" id="UP000663843">
    <property type="component" value="Unassembled WGS sequence"/>
</dbReference>